<feature type="signal peptide" evidence="1">
    <location>
        <begin position="1"/>
        <end position="19"/>
    </location>
</feature>
<evidence type="ECO:0000256" key="1">
    <source>
        <dbReference type="SAM" id="SignalP"/>
    </source>
</evidence>
<evidence type="ECO:0000313" key="2">
    <source>
        <dbReference type="EMBL" id="TWT87522.1"/>
    </source>
</evidence>
<proteinExistence type="predicted"/>
<organism evidence="2 3">
    <name type="scientific">Pseudobythopirellula maris</name>
    <dbReference type="NCBI Taxonomy" id="2527991"/>
    <lineage>
        <taxon>Bacteria</taxon>
        <taxon>Pseudomonadati</taxon>
        <taxon>Planctomycetota</taxon>
        <taxon>Planctomycetia</taxon>
        <taxon>Pirellulales</taxon>
        <taxon>Lacipirellulaceae</taxon>
        <taxon>Pseudobythopirellula</taxon>
    </lineage>
</organism>
<accession>A0A5C5ZJF8</accession>
<dbReference type="AlphaFoldDB" id="A0A5C5ZJF8"/>
<dbReference type="Proteomes" id="UP000315440">
    <property type="component" value="Unassembled WGS sequence"/>
</dbReference>
<feature type="chain" id="PRO_5023049690" description="PEP-CTERM protein-sorting domain-containing protein" evidence="1">
    <location>
        <begin position="20"/>
        <end position="188"/>
    </location>
</feature>
<dbReference type="EMBL" id="SJPQ01000003">
    <property type="protein sequence ID" value="TWT87522.1"/>
    <property type="molecule type" value="Genomic_DNA"/>
</dbReference>
<comment type="caution">
    <text evidence="2">The sequence shown here is derived from an EMBL/GenBank/DDBJ whole genome shotgun (WGS) entry which is preliminary data.</text>
</comment>
<reference evidence="2 3" key="1">
    <citation type="submission" date="2019-02" db="EMBL/GenBank/DDBJ databases">
        <title>Deep-cultivation of Planctomycetes and their phenomic and genomic characterization uncovers novel biology.</title>
        <authorList>
            <person name="Wiegand S."/>
            <person name="Jogler M."/>
            <person name="Boedeker C."/>
            <person name="Pinto D."/>
            <person name="Vollmers J."/>
            <person name="Rivas-Marin E."/>
            <person name="Kohn T."/>
            <person name="Peeters S.H."/>
            <person name="Heuer A."/>
            <person name="Rast P."/>
            <person name="Oberbeckmann S."/>
            <person name="Bunk B."/>
            <person name="Jeske O."/>
            <person name="Meyerdierks A."/>
            <person name="Storesund J.E."/>
            <person name="Kallscheuer N."/>
            <person name="Luecker S."/>
            <person name="Lage O.M."/>
            <person name="Pohl T."/>
            <person name="Merkel B.J."/>
            <person name="Hornburger P."/>
            <person name="Mueller R.-W."/>
            <person name="Bruemmer F."/>
            <person name="Labrenz M."/>
            <person name="Spormann A.M."/>
            <person name="Op Den Camp H."/>
            <person name="Overmann J."/>
            <person name="Amann R."/>
            <person name="Jetten M.S.M."/>
            <person name="Mascher T."/>
            <person name="Medema M.H."/>
            <person name="Devos D.P."/>
            <person name="Kaster A.-K."/>
            <person name="Ovreas L."/>
            <person name="Rohde M."/>
            <person name="Galperin M.Y."/>
            <person name="Jogler C."/>
        </authorList>
    </citation>
    <scope>NUCLEOTIDE SEQUENCE [LARGE SCALE GENOMIC DNA]</scope>
    <source>
        <strain evidence="2 3">Mal64</strain>
    </source>
</reference>
<dbReference type="NCBIfam" id="TIGR02595">
    <property type="entry name" value="PEP_CTERM"/>
    <property type="match status" value="1"/>
</dbReference>
<evidence type="ECO:0008006" key="4">
    <source>
        <dbReference type="Google" id="ProtNLM"/>
    </source>
</evidence>
<protein>
    <recommendedName>
        <fullName evidence="4">PEP-CTERM protein-sorting domain-containing protein</fullName>
    </recommendedName>
</protein>
<keyword evidence="3" id="KW-1185">Reference proteome</keyword>
<sequence precursor="true">MKKFGLAIALMALATAAQAATSLTVLETTPGTYTVSLDTDLEFNGFAVYVNAIDDGVVANGVNIVAPNPAFGGQKYISQFVPTFSFLTPLGSPSTDGLFEPDPNGDIGLSYGVGSPGTTFVGLTAQPYMQFDLISGAANVFFRVLNNGVDLETDSVNIGGSAPVIPEPTMIAVFGGLLGGMGLIRRRR</sequence>
<gene>
    <name evidence="2" type="ORF">Mal64_30630</name>
</gene>
<keyword evidence="1" id="KW-0732">Signal</keyword>
<dbReference type="RefSeq" id="WP_146401731.1">
    <property type="nucleotide sequence ID" value="NZ_SJPQ01000003.1"/>
</dbReference>
<evidence type="ECO:0000313" key="3">
    <source>
        <dbReference type="Proteomes" id="UP000315440"/>
    </source>
</evidence>
<dbReference type="InterPro" id="IPR013424">
    <property type="entry name" value="Ice-binding_C"/>
</dbReference>
<name>A0A5C5ZJF8_9BACT</name>